<gene>
    <name evidence="1" type="ORF">K1T71_009587</name>
</gene>
<accession>A0ACC1CS21</accession>
<evidence type="ECO:0000313" key="1">
    <source>
        <dbReference type="EMBL" id="KAJ0174479.1"/>
    </source>
</evidence>
<keyword evidence="2" id="KW-1185">Reference proteome</keyword>
<proteinExistence type="predicted"/>
<protein>
    <submittedName>
        <fullName evidence="1">Uncharacterized protein</fullName>
    </submittedName>
</protein>
<organism evidence="1 2">
    <name type="scientific">Dendrolimus kikuchii</name>
    <dbReference type="NCBI Taxonomy" id="765133"/>
    <lineage>
        <taxon>Eukaryota</taxon>
        <taxon>Metazoa</taxon>
        <taxon>Ecdysozoa</taxon>
        <taxon>Arthropoda</taxon>
        <taxon>Hexapoda</taxon>
        <taxon>Insecta</taxon>
        <taxon>Pterygota</taxon>
        <taxon>Neoptera</taxon>
        <taxon>Endopterygota</taxon>
        <taxon>Lepidoptera</taxon>
        <taxon>Glossata</taxon>
        <taxon>Ditrysia</taxon>
        <taxon>Bombycoidea</taxon>
        <taxon>Lasiocampidae</taxon>
        <taxon>Dendrolimus</taxon>
    </lineage>
</organism>
<dbReference type="EMBL" id="CM034403">
    <property type="protein sequence ID" value="KAJ0174479.1"/>
    <property type="molecule type" value="Genomic_DNA"/>
</dbReference>
<reference evidence="1 2" key="1">
    <citation type="journal article" date="2021" name="Front. Genet.">
        <title>Chromosome-Level Genome Assembly Reveals Significant Gene Expansion in the Toll and IMD Signaling Pathways of Dendrolimus kikuchii.</title>
        <authorList>
            <person name="Zhou J."/>
            <person name="Wu P."/>
            <person name="Xiong Z."/>
            <person name="Liu N."/>
            <person name="Zhao N."/>
            <person name="Ji M."/>
            <person name="Qiu Y."/>
            <person name="Yang B."/>
        </authorList>
    </citation>
    <scope>NUCLEOTIDE SEQUENCE [LARGE SCALE GENOMIC DNA]</scope>
    <source>
        <strain evidence="1">Ann1</strain>
    </source>
</reference>
<name>A0ACC1CS21_9NEOP</name>
<sequence length="115" mass="12462">MSYKYGAVLLVVIHILTAPVRARTSCPCTRILQTTCGSDGKLYSNMCEFDCAHSENSKLTVVDVPACKKPDTNLYSPVCGNDGVTYSTSCRFECAKNADTSLAAKHDGECKDNKN</sequence>
<evidence type="ECO:0000313" key="2">
    <source>
        <dbReference type="Proteomes" id="UP000824533"/>
    </source>
</evidence>
<dbReference type="Proteomes" id="UP000824533">
    <property type="component" value="Linkage Group LG17"/>
</dbReference>
<comment type="caution">
    <text evidence="1">The sequence shown here is derived from an EMBL/GenBank/DDBJ whole genome shotgun (WGS) entry which is preliminary data.</text>
</comment>